<evidence type="ECO:0000313" key="13">
    <source>
        <dbReference type="EMBL" id="KAJ3649813.1"/>
    </source>
</evidence>
<proteinExistence type="inferred from homology"/>
<dbReference type="Gene3D" id="1.20.1300.10">
    <property type="entry name" value="Fumarate reductase/succinate dehydrogenase, transmembrane subunit"/>
    <property type="match status" value="1"/>
</dbReference>
<evidence type="ECO:0000256" key="5">
    <source>
        <dbReference type="ARBA" id="ARBA00022792"/>
    </source>
</evidence>
<keyword evidence="8 12" id="KW-0496">Mitochondrion</keyword>
<evidence type="ECO:0000256" key="6">
    <source>
        <dbReference type="ARBA" id="ARBA00022946"/>
    </source>
</evidence>
<dbReference type="EMBL" id="JALNTZ010000006">
    <property type="protein sequence ID" value="KAJ3649813.1"/>
    <property type="molecule type" value="Genomic_DNA"/>
</dbReference>
<evidence type="ECO:0000256" key="10">
    <source>
        <dbReference type="PIRSR" id="PIRSR607992-1"/>
    </source>
</evidence>
<feature type="transmembrane region" description="Helical" evidence="12">
    <location>
        <begin position="84"/>
        <end position="103"/>
    </location>
</feature>
<keyword evidence="4 12" id="KW-0812">Transmembrane</keyword>
<comment type="similarity">
    <text evidence="2 12">Belongs to the CybS family.</text>
</comment>
<accession>A0AA38I2W5</accession>
<evidence type="ECO:0000256" key="2">
    <source>
        <dbReference type="ARBA" id="ARBA00007294"/>
    </source>
</evidence>
<feature type="binding site" description="axial binding residue" evidence="11">
    <location>
        <position position="115"/>
    </location>
    <ligand>
        <name>heme b</name>
        <dbReference type="ChEBI" id="CHEBI:60344"/>
        <note>ligand shared with SDHC</note>
    </ligand>
    <ligandPart>
        <name>Fe</name>
        <dbReference type="ChEBI" id="CHEBI:18248"/>
    </ligandPart>
</feature>
<dbReference type="Proteomes" id="UP001168821">
    <property type="component" value="Unassembled WGS sequence"/>
</dbReference>
<dbReference type="GO" id="GO:0005743">
    <property type="term" value="C:mitochondrial inner membrane"/>
    <property type="evidence" value="ECO:0007669"/>
    <property type="project" value="UniProtKB-SubCell"/>
</dbReference>
<keyword evidence="12" id="KW-0816">Tricarboxylic acid cycle</keyword>
<evidence type="ECO:0000256" key="9">
    <source>
        <dbReference type="ARBA" id="ARBA00023136"/>
    </source>
</evidence>
<evidence type="ECO:0000313" key="14">
    <source>
        <dbReference type="Proteomes" id="UP001168821"/>
    </source>
</evidence>
<keyword evidence="12" id="KW-0349">Heme</keyword>
<dbReference type="PANTHER" id="PTHR13337">
    <property type="entry name" value="SUCCINATE DEHYDROGENASE"/>
    <property type="match status" value="1"/>
</dbReference>
<keyword evidence="11" id="KW-0408">Iron</keyword>
<organism evidence="13 14">
    <name type="scientific">Zophobas morio</name>
    <dbReference type="NCBI Taxonomy" id="2755281"/>
    <lineage>
        <taxon>Eukaryota</taxon>
        <taxon>Metazoa</taxon>
        <taxon>Ecdysozoa</taxon>
        <taxon>Arthropoda</taxon>
        <taxon>Hexapoda</taxon>
        <taxon>Insecta</taxon>
        <taxon>Pterygota</taxon>
        <taxon>Neoptera</taxon>
        <taxon>Endopterygota</taxon>
        <taxon>Coleoptera</taxon>
        <taxon>Polyphaga</taxon>
        <taxon>Cucujiformia</taxon>
        <taxon>Tenebrionidae</taxon>
        <taxon>Zophobas</taxon>
    </lineage>
</organism>
<dbReference type="InterPro" id="IPR034804">
    <property type="entry name" value="SQR/QFR_C/D"/>
</dbReference>
<evidence type="ECO:0000256" key="4">
    <source>
        <dbReference type="ARBA" id="ARBA00022692"/>
    </source>
</evidence>
<keyword evidence="9 12" id="KW-0472">Membrane</keyword>
<keyword evidence="12" id="KW-0249">Electron transport</keyword>
<keyword evidence="7 12" id="KW-1133">Transmembrane helix</keyword>
<comment type="caution">
    <text evidence="13">The sequence shown here is derived from an EMBL/GenBank/DDBJ whole genome shotgun (WGS) entry which is preliminary data.</text>
</comment>
<feature type="binding site" evidence="10">
    <location>
        <position position="127"/>
    </location>
    <ligand>
        <name>a ubiquinone</name>
        <dbReference type="ChEBI" id="CHEBI:16389"/>
        <note>ligand shared with IP/SDHB</note>
    </ligand>
</feature>
<evidence type="ECO:0000256" key="3">
    <source>
        <dbReference type="ARBA" id="ARBA00022448"/>
    </source>
</evidence>
<comment type="caution">
    <text evidence="12">Lacks conserved residue(s) required for the propagation of feature annotation.</text>
</comment>
<evidence type="ECO:0000256" key="7">
    <source>
        <dbReference type="ARBA" id="ARBA00022989"/>
    </source>
</evidence>
<keyword evidence="6 12" id="KW-0809">Transit peptide</keyword>
<evidence type="ECO:0000256" key="11">
    <source>
        <dbReference type="PIRSR" id="PIRSR607992-2"/>
    </source>
</evidence>
<keyword evidence="5 12" id="KW-0999">Mitochondrion inner membrane</keyword>
<name>A0AA38I2W5_9CUCU</name>
<evidence type="ECO:0000256" key="8">
    <source>
        <dbReference type="ARBA" id="ARBA00023128"/>
    </source>
</evidence>
<keyword evidence="14" id="KW-1185">Reference proteome</keyword>
<gene>
    <name evidence="13" type="ORF">Zmor_021533</name>
</gene>
<keyword evidence="3 12" id="KW-0813">Transport</keyword>
<sequence length="193" mass="20876">MALASILRNASRVQAGALPRFFFKPASVAVNRNFSSSLCPNYATFNKNSNLNLGLFVPHSKILIAPQARMMSGDHSRLWPIEKALSVSLLVLVPAAIASPHFILDNLLAVAAVAHFHWGLEAVVIDYARPIVVGNVLAKLALFLLYIISATTLGGLIYYNVNEDGIGQTIRQFWAIKGSGKEKTADSSGSEKK</sequence>
<dbReference type="PANTHER" id="PTHR13337:SF2">
    <property type="entry name" value="SUCCINATE DEHYDROGENASE [UBIQUINONE] CYTOCHROME B SMALL SUBUNIT, MITOCHONDRIAL"/>
    <property type="match status" value="1"/>
</dbReference>
<reference evidence="13" key="1">
    <citation type="journal article" date="2023" name="G3 (Bethesda)">
        <title>Whole genome assemblies of Zophobas morio and Tenebrio molitor.</title>
        <authorList>
            <person name="Kaur S."/>
            <person name="Stinson S.A."/>
            <person name="diCenzo G.C."/>
        </authorList>
    </citation>
    <scope>NUCLEOTIDE SEQUENCE</scope>
    <source>
        <strain evidence="13">QUZm001</strain>
    </source>
</reference>
<evidence type="ECO:0000256" key="1">
    <source>
        <dbReference type="ARBA" id="ARBA00004448"/>
    </source>
</evidence>
<dbReference type="GO" id="GO:0046872">
    <property type="term" value="F:metal ion binding"/>
    <property type="evidence" value="ECO:0007669"/>
    <property type="project" value="UniProtKB-KW"/>
</dbReference>
<keyword evidence="11 12" id="KW-0479">Metal-binding</keyword>
<feature type="transmembrane region" description="Helical" evidence="12">
    <location>
        <begin position="140"/>
        <end position="159"/>
    </location>
</feature>
<comment type="function">
    <text evidence="12">Membrane-anchoring subunit of succinate dehydrogenase (SDH) that is involved in complex II of the mitochondrial electron transport chain and is responsible for transferring electrons from succinate to ubiquinone (coenzyme Q).</text>
</comment>
<evidence type="ECO:0000256" key="12">
    <source>
        <dbReference type="RuleBase" id="RU364031"/>
    </source>
</evidence>
<dbReference type="InterPro" id="IPR007992">
    <property type="entry name" value="CybS"/>
</dbReference>
<protein>
    <recommendedName>
        <fullName evidence="12">Succinate dehydrogenase [ubiquinone] cytochrome b small subunit</fullName>
    </recommendedName>
</protein>
<dbReference type="GO" id="GO:0006099">
    <property type="term" value="P:tricarboxylic acid cycle"/>
    <property type="evidence" value="ECO:0007669"/>
    <property type="project" value="UniProtKB-KW"/>
</dbReference>
<dbReference type="Pfam" id="PF05328">
    <property type="entry name" value="CybS"/>
    <property type="match status" value="1"/>
</dbReference>
<dbReference type="GO" id="GO:0020037">
    <property type="term" value="F:heme binding"/>
    <property type="evidence" value="ECO:0007669"/>
    <property type="project" value="TreeGrafter"/>
</dbReference>
<dbReference type="GO" id="GO:0048039">
    <property type="term" value="F:ubiquinone binding"/>
    <property type="evidence" value="ECO:0007669"/>
    <property type="project" value="TreeGrafter"/>
</dbReference>
<comment type="subcellular location">
    <subcellularLocation>
        <location evidence="1 12">Mitochondrion inner membrane</location>
        <topology evidence="1 12">Multi-pass membrane protein</topology>
    </subcellularLocation>
</comment>
<dbReference type="AlphaFoldDB" id="A0AA38I2W5"/>
<dbReference type="GO" id="GO:0006121">
    <property type="term" value="P:mitochondrial electron transport, succinate to ubiquinone"/>
    <property type="evidence" value="ECO:0007669"/>
    <property type="project" value="TreeGrafter"/>
</dbReference>